<dbReference type="SUPFAM" id="SSF47781">
    <property type="entry name" value="RuvA domain 2-like"/>
    <property type="match status" value="1"/>
</dbReference>
<dbReference type="PANTHER" id="PTHR21053:SF2">
    <property type="entry name" value="TRANSCRIPTION ELONGATION FACTOR, MITOCHONDRIAL"/>
    <property type="match status" value="1"/>
</dbReference>
<dbReference type="OrthoDB" id="5949570at2759"/>
<organism evidence="11 12">
    <name type="scientific">Branchiostoma lanceolatum</name>
    <name type="common">Common lancelet</name>
    <name type="synonym">Amphioxus lanceolatum</name>
    <dbReference type="NCBI Taxonomy" id="7740"/>
    <lineage>
        <taxon>Eukaryota</taxon>
        <taxon>Metazoa</taxon>
        <taxon>Chordata</taxon>
        <taxon>Cephalochordata</taxon>
        <taxon>Leptocardii</taxon>
        <taxon>Amphioxiformes</taxon>
        <taxon>Branchiostomatidae</taxon>
        <taxon>Branchiostoma</taxon>
    </lineage>
</organism>
<dbReference type="Gene3D" id="3.30.420.10">
    <property type="entry name" value="Ribonuclease H-like superfamily/Ribonuclease H"/>
    <property type="match status" value="1"/>
</dbReference>
<evidence type="ECO:0000256" key="9">
    <source>
        <dbReference type="ARBA" id="ARBA00025262"/>
    </source>
</evidence>
<comment type="function">
    <text evidence="9">Transcription elongation factor which increases mitochondrial RNA polymerase processivity. Regulates transcription of the mitochondrial genome, including genes important for the oxidative phosphorylation machinery.</text>
</comment>
<comment type="subcellular location">
    <subcellularLocation>
        <location evidence="1">Mitochondrion matrix</location>
        <location evidence="1">Mitochondrion nucleoid</location>
    </subcellularLocation>
</comment>
<evidence type="ECO:0000256" key="1">
    <source>
        <dbReference type="ARBA" id="ARBA00004436"/>
    </source>
</evidence>
<accession>A0A8K0ACR9</accession>
<sequence>MRNKVISRLHQTNSALLGVCSDHSRSYKRLSRFCSYQNMSCRYFFHPVLWRSIQATSWNPRVAVPLIRSRLHCRCICKAYSTQKQDSTLLHKTEETPETVHPESDSNMHDQELISAATGDGKIDTSTDKESNLDIETETSPQAPSLLIDIQKKPQRTQLDTTYSPEDKETLLSVFNTASVQQLQQMRALKGLTADAIVTHRTLHGHYQTLGSLLAVEGVGRTTLKKVCERILNPTSDSDNEGGRGQVSSKAIYKPQLSQDTLQRVWSVLSIKAGLKHLSWAHLCRDGTLHDWDIQEVPCFLSGRFQTHEYLEAVSQIIANLPPADLYLLEQQTIKNDASMAPLKLHFRSVEVMLYSLLNTDYSDTREHKVVSMSYTAVGRYFGAYISGSRTSGRSIIHNIVRESRESLNPRVAISQDMAWNFLGRKDGIVKDSLCDSLMQALAFVEIVLADSHTGMKDR</sequence>
<keyword evidence="6" id="KW-0496">Mitochondrion</keyword>
<protein>
    <recommendedName>
        <fullName evidence="3">Transcription elongation factor, mitochondrial</fullName>
    </recommendedName>
</protein>
<evidence type="ECO:0000313" key="11">
    <source>
        <dbReference type="EMBL" id="CAH1273559.1"/>
    </source>
</evidence>
<evidence type="ECO:0000256" key="3">
    <source>
        <dbReference type="ARBA" id="ARBA00017000"/>
    </source>
</evidence>
<name>A0A8K0ACR9_BRALA</name>
<dbReference type="Proteomes" id="UP000838412">
    <property type="component" value="Chromosome 9"/>
</dbReference>
<dbReference type="InterPro" id="IPR039150">
    <property type="entry name" value="TEFM"/>
</dbReference>
<proteinExistence type="inferred from homology"/>
<dbReference type="Pfam" id="PF12836">
    <property type="entry name" value="HHH_3"/>
    <property type="match status" value="1"/>
</dbReference>
<dbReference type="AlphaFoldDB" id="A0A8K0ACR9"/>
<feature type="compositionally biased region" description="Basic and acidic residues" evidence="10">
    <location>
        <begin position="121"/>
        <end position="132"/>
    </location>
</feature>
<dbReference type="InterPro" id="IPR036397">
    <property type="entry name" value="RNaseH_sf"/>
</dbReference>
<keyword evidence="4" id="KW-0809">Transit peptide</keyword>
<gene>
    <name evidence="11" type="primary">TEFM</name>
    <name evidence="11" type="ORF">BLAG_LOCUS24867</name>
</gene>
<evidence type="ECO:0000313" key="12">
    <source>
        <dbReference type="Proteomes" id="UP000838412"/>
    </source>
</evidence>
<evidence type="ECO:0000256" key="6">
    <source>
        <dbReference type="ARBA" id="ARBA00023128"/>
    </source>
</evidence>
<dbReference type="GO" id="GO:0030337">
    <property type="term" value="F:DNA polymerase processivity factor activity"/>
    <property type="evidence" value="ECO:0007669"/>
    <property type="project" value="TreeGrafter"/>
</dbReference>
<comment type="similarity">
    <text evidence="2">Belongs to the TEFM family.</text>
</comment>
<keyword evidence="12" id="KW-1185">Reference proteome</keyword>
<evidence type="ECO:0000256" key="5">
    <source>
        <dbReference type="ARBA" id="ARBA00023015"/>
    </source>
</evidence>
<reference evidence="11" key="1">
    <citation type="submission" date="2022-01" db="EMBL/GenBank/DDBJ databases">
        <authorList>
            <person name="Braso-Vives M."/>
        </authorList>
    </citation>
    <scope>NUCLEOTIDE SEQUENCE</scope>
</reference>
<evidence type="ECO:0000256" key="2">
    <source>
        <dbReference type="ARBA" id="ARBA00009086"/>
    </source>
</evidence>
<evidence type="ECO:0000256" key="10">
    <source>
        <dbReference type="SAM" id="MobiDB-lite"/>
    </source>
</evidence>
<keyword evidence="8" id="KW-1135">Mitochondrion nucleoid</keyword>
<dbReference type="EMBL" id="OV696694">
    <property type="protein sequence ID" value="CAH1273559.1"/>
    <property type="molecule type" value="Genomic_DNA"/>
</dbReference>
<dbReference type="GO" id="GO:0003676">
    <property type="term" value="F:nucleic acid binding"/>
    <property type="evidence" value="ECO:0007669"/>
    <property type="project" value="InterPro"/>
</dbReference>
<dbReference type="GO" id="GO:0042645">
    <property type="term" value="C:mitochondrial nucleoid"/>
    <property type="evidence" value="ECO:0007669"/>
    <property type="project" value="UniProtKB-SubCell"/>
</dbReference>
<dbReference type="PANTHER" id="PTHR21053">
    <property type="entry name" value="TRANSCRIPTION ELONGATION FACTOR, MITOCHONDRIAL"/>
    <property type="match status" value="1"/>
</dbReference>
<evidence type="ECO:0000256" key="7">
    <source>
        <dbReference type="ARBA" id="ARBA00023163"/>
    </source>
</evidence>
<evidence type="ECO:0000256" key="4">
    <source>
        <dbReference type="ARBA" id="ARBA00022946"/>
    </source>
</evidence>
<feature type="region of interest" description="Disordered" evidence="10">
    <location>
        <begin position="120"/>
        <end position="139"/>
    </location>
</feature>
<keyword evidence="5" id="KW-0805">Transcription regulation</keyword>
<dbReference type="GO" id="GO:0006392">
    <property type="term" value="P:transcription elongation by mitochondrial RNA polymerase"/>
    <property type="evidence" value="ECO:0007669"/>
    <property type="project" value="InterPro"/>
</dbReference>
<dbReference type="InterPro" id="IPR010994">
    <property type="entry name" value="RuvA_2-like"/>
</dbReference>
<keyword evidence="7" id="KW-0804">Transcription</keyword>
<evidence type="ECO:0000256" key="8">
    <source>
        <dbReference type="ARBA" id="ARBA00023271"/>
    </source>
</evidence>